<accession>A0A1S3D652</accession>
<keyword evidence="1" id="KW-0812">Transmembrane</keyword>
<evidence type="ECO:0000256" key="1">
    <source>
        <dbReference type="SAM" id="Phobius"/>
    </source>
</evidence>
<dbReference type="AlphaFoldDB" id="A0A1S3D652"/>
<dbReference type="KEGG" id="dci:103512258"/>
<evidence type="ECO:0000313" key="3">
    <source>
        <dbReference type="RefSeq" id="XP_008475232.1"/>
    </source>
</evidence>
<dbReference type="RefSeq" id="XP_026681584.1">
    <property type="nucleotide sequence ID" value="XM_026825783.1"/>
</dbReference>
<evidence type="ECO:0000313" key="4">
    <source>
        <dbReference type="RefSeq" id="XP_026681584.1"/>
    </source>
</evidence>
<dbReference type="RefSeq" id="XP_008475232.1">
    <property type="nucleotide sequence ID" value="XM_008477010.2"/>
</dbReference>
<keyword evidence="1" id="KW-1133">Transmembrane helix</keyword>
<evidence type="ECO:0000313" key="2">
    <source>
        <dbReference type="Proteomes" id="UP000079169"/>
    </source>
</evidence>
<dbReference type="PaxDb" id="121845-A0A1S3D652"/>
<keyword evidence="1" id="KW-0472">Membrane</keyword>
<feature type="transmembrane region" description="Helical" evidence="1">
    <location>
        <begin position="40"/>
        <end position="61"/>
    </location>
</feature>
<sequence>MQLLNLFHNNMVVDLLFNRMIVLDSLPKNPKSIEFPMDKLIILNLILNLILNVSIVSYVLFRIFSSFKDKQIPDNTLSIPSVKTSQGLINNTKCIQTTPKVSETAKGFSGDSKISSPRSVKNVNINQFYNQTDISLVGISKSTGLMSNMYSLIDEPHNNASNYSDKSMREKILSEMNVSKSMQCLLLQNKKSSKPNRRTIL</sequence>
<proteinExistence type="predicted"/>
<organism evidence="2 3">
    <name type="scientific">Diaphorina citri</name>
    <name type="common">Asian citrus psyllid</name>
    <dbReference type="NCBI Taxonomy" id="121845"/>
    <lineage>
        <taxon>Eukaryota</taxon>
        <taxon>Metazoa</taxon>
        <taxon>Ecdysozoa</taxon>
        <taxon>Arthropoda</taxon>
        <taxon>Hexapoda</taxon>
        <taxon>Insecta</taxon>
        <taxon>Pterygota</taxon>
        <taxon>Neoptera</taxon>
        <taxon>Paraneoptera</taxon>
        <taxon>Hemiptera</taxon>
        <taxon>Sternorrhyncha</taxon>
        <taxon>Psylloidea</taxon>
        <taxon>Psyllidae</taxon>
        <taxon>Diaphorininae</taxon>
        <taxon>Diaphorina</taxon>
    </lineage>
</organism>
<dbReference type="GeneID" id="103512258"/>
<protein>
    <submittedName>
        <fullName evidence="3">Uncharacterized protein LOC103512258 isoform X1</fullName>
    </submittedName>
    <submittedName>
        <fullName evidence="4">Uncharacterized protein LOC103512258 isoform X2</fullName>
    </submittedName>
</protein>
<gene>
    <name evidence="3 4" type="primary">LOC103512258</name>
</gene>
<dbReference type="Proteomes" id="UP000079169">
    <property type="component" value="Unplaced"/>
</dbReference>
<name>A0A1S3D652_DIACI</name>
<reference evidence="3 4" key="1">
    <citation type="submission" date="2025-04" db="UniProtKB">
        <authorList>
            <consortium name="RefSeq"/>
        </authorList>
    </citation>
    <scope>IDENTIFICATION</scope>
</reference>
<keyword evidence="2" id="KW-1185">Reference proteome</keyword>